<evidence type="ECO:0000313" key="2">
    <source>
        <dbReference type="Proteomes" id="UP000306912"/>
    </source>
</evidence>
<evidence type="ECO:0000313" key="1">
    <source>
        <dbReference type="EMBL" id="TLG77396.1"/>
    </source>
</evidence>
<dbReference type="InParanoid" id="A0A5R8QI47"/>
<dbReference type="EMBL" id="VBWP01000001">
    <property type="protein sequence ID" value="TLG77396.1"/>
    <property type="molecule type" value="Genomic_DNA"/>
</dbReference>
<organism evidence="1 2">
    <name type="scientific">Culicoidibacter larvae</name>
    <dbReference type="NCBI Taxonomy" id="2579976"/>
    <lineage>
        <taxon>Bacteria</taxon>
        <taxon>Bacillati</taxon>
        <taxon>Bacillota</taxon>
        <taxon>Culicoidibacteria</taxon>
        <taxon>Culicoidibacterales</taxon>
        <taxon>Culicoidibacteraceae</taxon>
        <taxon>Culicoidibacter</taxon>
    </lineage>
</organism>
<reference evidence="1 2" key="1">
    <citation type="submission" date="2019-05" db="EMBL/GenBank/DDBJ databases">
        <title>Culicoidintestinum kansasii gen. nov., sp. nov. from the gastrointestinal tract of the biting midge, Culicoides sonorensis.</title>
        <authorList>
            <person name="Neupane S."/>
            <person name="Ghosh A."/>
            <person name="Gunther S."/>
            <person name="Martin K."/>
            <person name="Zurek L."/>
        </authorList>
    </citation>
    <scope>NUCLEOTIDE SEQUENCE [LARGE SCALE GENOMIC DNA]</scope>
    <source>
        <strain evidence="1 2">CS-1</strain>
    </source>
</reference>
<protein>
    <recommendedName>
        <fullName evidence="3">DUF1837 domain-containing protein</fullName>
    </recommendedName>
</protein>
<evidence type="ECO:0008006" key="3">
    <source>
        <dbReference type="Google" id="ProtNLM"/>
    </source>
</evidence>
<gene>
    <name evidence="1" type="ORF">FEZ08_01895</name>
</gene>
<dbReference type="Proteomes" id="UP000306912">
    <property type="component" value="Unassembled WGS sequence"/>
</dbReference>
<dbReference type="AlphaFoldDB" id="A0A5R8QI47"/>
<keyword evidence="2" id="KW-1185">Reference proteome</keyword>
<dbReference type="OrthoDB" id="7000645at2"/>
<accession>A0A5R8QI47</accession>
<dbReference type="RefSeq" id="WP_138190005.1">
    <property type="nucleotide sequence ID" value="NZ_VBWP01000001.1"/>
</dbReference>
<name>A0A5R8QI47_9FIRM</name>
<proteinExistence type="predicted"/>
<comment type="caution">
    <text evidence="1">The sequence shown here is derived from an EMBL/GenBank/DDBJ whole genome shotgun (WGS) entry which is preliminary data.</text>
</comment>
<sequence>MKYELIFTGTNEAQQNFFDSNIYILTAVPENKKELISIMKEITTQKYKNSWLSKISDEIDYESFSIRIDETVEMIQKIINKNENVVGVNCEMAEYLVSMIAMLTLEDRLKHQRVILPELIKDKKSGNPGFDFLTICADDNIVFGEAKYKNGSSHYIAALQQVEKFLALKKTNRDVTEIRSFLPEKSIINFREKSYKIAIGFSNISKDEQLIKKLSKHPSVNSILSKTSIKALFCVGVKLRGIGD</sequence>